<sequence length="37" mass="4148">MQTLSKTAEQSRKCPNVKNCNNKRIEACALAELPKQT</sequence>
<evidence type="ECO:0000313" key="2">
    <source>
        <dbReference type="Proteomes" id="UP000822184"/>
    </source>
</evidence>
<gene>
    <name evidence="1" type="ORF">BCD95_003396</name>
</gene>
<dbReference type="AlphaFoldDB" id="A0A1S8QMS4"/>
<evidence type="ECO:0000313" key="1">
    <source>
        <dbReference type="EMBL" id="NSB15137.1"/>
    </source>
</evidence>
<proteinExistence type="predicted"/>
<name>A0A1S8QMS4_CLOBE</name>
<comment type="caution">
    <text evidence="1">The sequence shown here is derived from an EMBL/GenBank/DDBJ whole genome shotgun (WGS) entry which is preliminary data.</text>
</comment>
<dbReference type="Proteomes" id="UP000822184">
    <property type="component" value="Unassembled WGS sequence"/>
</dbReference>
<accession>A0A1S8QMS4</accession>
<organism evidence="1 2">
    <name type="scientific">Clostridium beijerinckii</name>
    <name type="common">Clostridium MP</name>
    <dbReference type="NCBI Taxonomy" id="1520"/>
    <lineage>
        <taxon>Bacteria</taxon>
        <taxon>Bacillati</taxon>
        <taxon>Bacillota</taxon>
        <taxon>Clostridia</taxon>
        <taxon>Eubacteriales</taxon>
        <taxon>Clostridiaceae</taxon>
        <taxon>Clostridium</taxon>
    </lineage>
</organism>
<reference evidence="1" key="1">
    <citation type="submission" date="2020-06" db="EMBL/GenBank/DDBJ databases">
        <title>Genomic insights into acetone-butanol-ethanol (ABE) fermentation by sequencing solventogenic clostridia strains.</title>
        <authorList>
            <person name="Brown S."/>
        </authorList>
    </citation>
    <scope>NUCLEOTIDE SEQUENCE</scope>
    <source>
        <strain evidence="1">DJ123</strain>
    </source>
</reference>
<protein>
    <submittedName>
        <fullName evidence="1">Uncharacterized protein</fullName>
    </submittedName>
</protein>
<dbReference type="EMBL" id="JABTDW010000001">
    <property type="protein sequence ID" value="NSB15137.1"/>
    <property type="molecule type" value="Genomic_DNA"/>
</dbReference>